<organism evidence="1">
    <name type="scientific">termite gut metagenome</name>
    <dbReference type="NCBI Taxonomy" id="433724"/>
    <lineage>
        <taxon>unclassified sequences</taxon>
        <taxon>metagenomes</taxon>
        <taxon>organismal metagenomes</taxon>
    </lineage>
</organism>
<sequence length="368" mass="41537">MKKFIYILSGLVLCAPTFLKAQKVTIADPSMYTVPSIYTMDEEVTWYFDFGNSPQVDDKEPLFMWTWSPNTPTDPNVQVPLKDEGGRVYSLTMTPITFYRTNVQDILNNGESNFWFNIRNSDVSKETGTLSFPKRDIVKDFVDGGKQMDYGPANFQLGSTLTILFNANLVDGFLPAPSTVHLHSGLNDWSVLQEFQVWLPEIREKTMFRDLGNGIYEKHLVPQTYYGVDEEFEMENITFVVAKYNGNAADPQWAGTGPDMKILAPGVPIPPPANFYFFPLKVSQDDILIITRENNDRGQRLNYTVTGGTKTLTGDMEGAMAQQRAYINIAGEFKGMNISKLSVLVKDQNDRTIYEGDIPFVTVDNLTK</sequence>
<accession>S0DES6</accession>
<reference evidence="1" key="2">
    <citation type="journal article" date="2013" name="Biotechnol. Biofuels">
        <title>Mining for hemicellulases in the fungus-growing termite Pseudacanthotermes militaris using functional metagenomics.</title>
        <authorList>
            <person name="Bastien G."/>
            <person name="Arnal G."/>
            <person name="Bozonnet S."/>
            <person name="Laguerre S."/>
            <person name="Ferreira F."/>
            <person name="Faure R."/>
            <person name="Henrissat B."/>
            <person name="Lefevre F."/>
            <person name="Robe P."/>
            <person name="Bouchez O."/>
            <person name="Noirot C."/>
            <person name="Dumon C."/>
            <person name="O'Donohue M."/>
        </authorList>
    </citation>
    <scope>NUCLEOTIDE SEQUENCE</scope>
</reference>
<evidence type="ECO:0000313" key="3">
    <source>
        <dbReference type="EMBL" id="CCO21750.1"/>
    </source>
</evidence>
<dbReference type="AlphaFoldDB" id="S0DES6"/>
<dbReference type="EMBL" id="HF548305">
    <property type="protein sequence ID" value="CCO21484.1"/>
    <property type="molecule type" value="Genomic_DNA"/>
</dbReference>
<dbReference type="EMBL" id="HF548325">
    <property type="protein sequence ID" value="CCO21750.1"/>
    <property type="molecule type" value="Genomic_DNA"/>
</dbReference>
<reference evidence="1" key="1">
    <citation type="submission" date="2012-10" db="EMBL/GenBank/DDBJ databases">
        <authorList>
            <person name="Sandrine L."/>
        </authorList>
    </citation>
    <scope>NUCLEOTIDE SEQUENCE</scope>
</reference>
<dbReference type="EMBL" id="HF548331">
    <property type="protein sequence ID" value="CCO21835.1"/>
    <property type="molecule type" value="Genomic_DNA"/>
</dbReference>
<evidence type="ECO:0000313" key="4">
    <source>
        <dbReference type="EMBL" id="CCO21835.1"/>
    </source>
</evidence>
<gene>
    <name evidence="4" type="ORF">BN138_1023</name>
    <name evidence="1" type="ORF">BN138_672</name>
    <name evidence="2" type="ORF">BN138_912</name>
    <name evidence="3" type="ORF">BN138_938</name>
</gene>
<dbReference type="EMBL" id="HF548320">
    <property type="protein sequence ID" value="CCO21724.1"/>
    <property type="molecule type" value="Genomic_DNA"/>
</dbReference>
<evidence type="ECO:0000313" key="2">
    <source>
        <dbReference type="EMBL" id="CCO21724.1"/>
    </source>
</evidence>
<proteinExistence type="predicted"/>
<evidence type="ECO:0000313" key="1">
    <source>
        <dbReference type="EMBL" id="CCO21484.1"/>
    </source>
</evidence>
<name>S0DES6_9ZZZZ</name>
<protein>
    <submittedName>
        <fullName evidence="1">Uncharacterized protein</fullName>
    </submittedName>
</protein>